<accession>A0A7S6ZRV9</accession>
<feature type="signal peptide" evidence="1">
    <location>
        <begin position="1"/>
        <end position="37"/>
    </location>
</feature>
<keyword evidence="4" id="KW-1185">Reference proteome</keyword>
<dbReference type="GO" id="GO:0004222">
    <property type="term" value="F:metalloendopeptidase activity"/>
    <property type="evidence" value="ECO:0007669"/>
    <property type="project" value="TreeGrafter"/>
</dbReference>
<protein>
    <submittedName>
        <fullName evidence="3">M23 family metallopeptidase</fullName>
    </submittedName>
</protein>
<dbReference type="KEGG" id="lcic:INQ41_10370"/>
<keyword evidence="1" id="KW-0732">Signal</keyword>
<sequence>MHRLAVTRARRLRVHAAPTLAAVALAFALASLASVKAAPPAAGAADGSAAARVRIETTDDGYQAWADNPLPGPIEVRLRYRQRHNTVASPELPARATIPAGGSTVVAAFRAADPSRALDFDLILDSVPGNPSAQPRDVTYLLPLAKDAPVMIDQGFAGTYSHDDEENRYAIDFAVPVGTAVLAARDGVVMQVIDRHLDAPRNNTTQHRGAAPADTLLRNANLIRVLHDDGTMAVYAHLQRDGAVVAPGQRVRAGQHIGWSGNTGFSTGPHLHFAVQVNRGMRLVSLPFRMEEVSRLPSDSGACVARPGHRE</sequence>
<dbReference type="Proteomes" id="UP000594059">
    <property type="component" value="Chromosome"/>
</dbReference>
<dbReference type="PANTHER" id="PTHR21666:SF294">
    <property type="entry name" value="PEPTIDASE M23"/>
    <property type="match status" value="1"/>
</dbReference>
<dbReference type="EMBL" id="CP063656">
    <property type="protein sequence ID" value="QOW19054.1"/>
    <property type="molecule type" value="Genomic_DNA"/>
</dbReference>
<dbReference type="Gene3D" id="2.70.70.10">
    <property type="entry name" value="Glucose Permease (Domain IIA)"/>
    <property type="match status" value="1"/>
</dbReference>
<proteinExistence type="predicted"/>
<evidence type="ECO:0000313" key="4">
    <source>
        <dbReference type="Proteomes" id="UP000594059"/>
    </source>
</evidence>
<dbReference type="PANTHER" id="PTHR21666">
    <property type="entry name" value="PEPTIDASE-RELATED"/>
    <property type="match status" value="1"/>
</dbReference>
<feature type="domain" description="M23ase beta-sheet core" evidence="2">
    <location>
        <begin position="168"/>
        <end position="278"/>
    </location>
</feature>
<evidence type="ECO:0000256" key="1">
    <source>
        <dbReference type="SAM" id="SignalP"/>
    </source>
</evidence>
<feature type="chain" id="PRO_5032281927" evidence="1">
    <location>
        <begin position="38"/>
        <end position="311"/>
    </location>
</feature>
<dbReference type="InterPro" id="IPR050570">
    <property type="entry name" value="Cell_wall_metabolism_enzyme"/>
</dbReference>
<evidence type="ECO:0000259" key="2">
    <source>
        <dbReference type="Pfam" id="PF01551"/>
    </source>
</evidence>
<organism evidence="3 4">
    <name type="scientific">Novilysobacter ciconiae</name>
    <dbReference type="NCBI Taxonomy" id="2781022"/>
    <lineage>
        <taxon>Bacteria</taxon>
        <taxon>Pseudomonadati</taxon>
        <taxon>Pseudomonadota</taxon>
        <taxon>Gammaproteobacteria</taxon>
        <taxon>Lysobacterales</taxon>
        <taxon>Lysobacteraceae</taxon>
        <taxon>Novilysobacter</taxon>
    </lineage>
</organism>
<dbReference type="SUPFAM" id="SSF51261">
    <property type="entry name" value="Duplicated hybrid motif"/>
    <property type="match status" value="1"/>
</dbReference>
<name>A0A7S6ZRV9_9GAMM</name>
<evidence type="ECO:0000313" key="3">
    <source>
        <dbReference type="EMBL" id="QOW19054.1"/>
    </source>
</evidence>
<dbReference type="RefSeq" id="WP_193984249.1">
    <property type="nucleotide sequence ID" value="NZ_CP063656.1"/>
</dbReference>
<dbReference type="AlphaFoldDB" id="A0A7S6ZRV9"/>
<reference evidence="3 4" key="1">
    <citation type="submission" date="2020-10" db="EMBL/GenBank/DDBJ databases">
        <title>complete genome sequencing of Lysobacter sp. H21R20.</title>
        <authorList>
            <person name="Bae J.-W."/>
            <person name="Lee S.-Y."/>
        </authorList>
    </citation>
    <scope>NUCLEOTIDE SEQUENCE [LARGE SCALE GENOMIC DNA]</scope>
    <source>
        <strain evidence="3 4">H21R20</strain>
    </source>
</reference>
<dbReference type="CDD" id="cd12797">
    <property type="entry name" value="M23_peptidase"/>
    <property type="match status" value="1"/>
</dbReference>
<dbReference type="Pfam" id="PF01551">
    <property type="entry name" value="Peptidase_M23"/>
    <property type="match status" value="1"/>
</dbReference>
<dbReference type="InterPro" id="IPR011055">
    <property type="entry name" value="Dup_hybrid_motif"/>
</dbReference>
<gene>
    <name evidence="3" type="ORF">INQ41_10370</name>
</gene>
<dbReference type="InterPro" id="IPR016047">
    <property type="entry name" value="M23ase_b-sheet_dom"/>
</dbReference>